<keyword evidence="7" id="KW-1185">Reference proteome</keyword>
<organism evidence="6 7">
    <name type="scientific">Meira miltonrushii</name>
    <dbReference type="NCBI Taxonomy" id="1280837"/>
    <lineage>
        <taxon>Eukaryota</taxon>
        <taxon>Fungi</taxon>
        <taxon>Dikarya</taxon>
        <taxon>Basidiomycota</taxon>
        <taxon>Ustilaginomycotina</taxon>
        <taxon>Exobasidiomycetes</taxon>
        <taxon>Exobasidiales</taxon>
        <taxon>Brachybasidiaceae</taxon>
        <taxon>Meira</taxon>
    </lineage>
</organism>
<sequence>MPARTSSLAAELAELGNATPYDDGLDSDPEALDAGKRQGEDDDEEEDEEDLARNHARHNMVHVEPSKMRKQANFIESMDDETMNKYQGVKATRKEMMGEDDESEDEEEDQSDLDDEELGSDELEGTEDEDLDDSEEDDDEEDESMDESTGDMSESEGDGSLEPKATGKKLRFAEDVDDKRQTPKENGKKSAAQSDATLLAELKQRSSEDAARGRDARKQIDAWGKLLGTRIRAQKVVRSAGRISTKAMASYISDLEKDGEERSALEDSLDALDQLSSHLFKAQQSILSSYASTSETGSTLEALAELQGEIEKQIRPNSRKRKVEDDDHLNDQIALLMRMHEDVYSPMWKDVLSKWSWRTSNATMEDKRKAKSKFDSSSAVGSSNGLKAIEQSAEEQIQRGMTGEAFERLRKRTRVWRGTDNESRIDVDDQEGSDDEEDDSTNNAANAENADVFDDSDFYAALLRELIDNKGGLSTTDAEGSAASASWAQAAKRAAKKHRVVDRNASKGRRLRFDVHEKVQSFMPPIPSETWSVEQIDRLMRQLRNTYGNGKVASADGEEGVGNHADEDEDVKAPAEVALDGLRLFG</sequence>
<dbReference type="PANTHER" id="PTHR15565:SF0">
    <property type="entry name" value="PROTEIN AATF"/>
    <property type="match status" value="1"/>
</dbReference>
<evidence type="ECO:0000256" key="2">
    <source>
        <dbReference type="ARBA" id="ARBA00013850"/>
    </source>
</evidence>
<dbReference type="GO" id="GO:0000462">
    <property type="term" value="P:maturation of SSU-rRNA from tricistronic rRNA transcript (SSU-rRNA, 5.8S rRNA, LSU-rRNA)"/>
    <property type="evidence" value="ECO:0007669"/>
    <property type="project" value="TreeGrafter"/>
</dbReference>
<feature type="compositionally biased region" description="Acidic residues" evidence="3">
    <location>
        <begin position="40"/>
        <end position="50"/>
    </location>
</feature>
<dbReference type="Pfam" id="PF13339">
    <property type="entry name" value="AATF-Che1"/>
    <property type="match status" value="1"/>
</dbReference>
<feature type="domain" description="AATF leucine zipper-containing" evidence="5">
    <location>
        <begin position="209"/>
        <end position="356"/>
    </location>
</feature>
<feature type="region of interest" description="Disordered" evidence="3">
    <location>
        <begin position="1"/>
        <end position="218"/>
    </location>
</feature>
<comment type="similarity">
    <text evidence="1">Belongs to the AATF family.</text>
</comment>
<feature type="compositionally biased region" description="Basic and acidic residues" evidence="3">
    <location>
        <begin position="202"/>
        <end position="218"/>
    </location>
</feature>
<name>A0A316VKM1_9BASI</name>
<gene>
    <name evidence="6" type="ORF">FA14DRAFT_160958</name>
</gene>
<dbReference type="AlphaFoldDB" id="A0A316VKM1"/>
<evidence type="ECO:0000259" key="5">
    <source>
        <dbReference type="Pfam" id="PF13339"/>
    </source>
</evidence>
<evidence type="ECO:0000313" key="7">
    <source>
        <dbReference type="Proteomes" id="UP000245771"/>
    </source>
</evidence>
<dbReference type="EMBL" id="KZ819603">
    <property type="protein sequence ID" value="PWN36065.1"/>
    <property type="molecule type" value="Genomic_DNA"/>
</dbReference>
<accession>A0A316VKM1</accession>
<protein>
    <recommendedName>
        <fullName evidence="2">Protein BFR2</fullName>
    </recommendedName>
</protein>
<dbReference type="RefSeq" id="XP_025356367.1">
    <property type="nucleotide sequence ID" value="XM_025498907.1"/>
</dbReference>
<dbReference type="OrthoDB" id="5783963at2759"/>
<dbReference type="Pfam" id="PF08164">
    <property type="entry name" value="TRAUB"/>
    <property type="match status" value="1"/>
</dbReference>
<dbReference type="GO" id="GO:0005730">
    <property type="term" value="C:nucleolus"/>
    <property type="evidence" value="ECO:0007669"/>
    <property type="project" value="TreeGrafter"/>
</dbReference>
<feature type="region of interest" description="Disordered" evidence="3">
    <location>
        <begin position="550"/>
        <end position="571"/>
    </location>
</feature>
<feature type="region of interest" description="Disordered" evidence="3">
    <location>
        <begin position="366"/>
        <end position="386"/>
    </location>
</feature>
<dbReference type="PANTHER" id="PTHR15565">
    <property type="entry name" value="AATF PROTEIN APOPTOSIS ANTAGONIZING TRANSCRIPTION FACTOR"/>
    <property type="match status" value="1"/>
</dbReference>
<dbReference type="InterPro" id="IPR012617">
    <property type="entry name" value="AATF_C"/>
</dbReference>
<dbReference type="InterPro" id="IPR025160">
    <property type="entry name" value="AATF"/>
</dbReference>
<dbReference type="GeneID" id="37020688"/>
<dbReference type="STRING" id="1280837.A0A316VKM1"/>
<feature type="compositionally biased region" description="Acidic residues" evidence="3">
    <location>
        <begin position="98"/>
        <end position="159"/>
    </location>
</feature>
<feature type="domain" description="Apoptosis-antagonizing transcription factor C-terminal" evidence="4">
    <location>
        <begin position="459"/>
        <end position="543"/>
    </location>
</feature>
<dbReference type="FunCoup" id="A0A316VKM1">
    <property type="interactions" value="484"/>
</dbReference>
<feature type="compositionally biased region" description="Polar residues" evidence="3">
    <location>
        <begin position="375"/>
        <end position="385"/>
    </location>
</feature>
<feature type="compositionally biased region" description="Basic and acidic residues" evidence="3">
    <location>
        <begin position="171"/>
        <end position="188"/>
    </location>
</feature>
<evidence type="ECO:0000259" key="4">
    <source>
        <dbReference type="Pfam" id="PF08164"/>
    </source>
</evidence>
<dbReference type="InParanoid" id="A0A316VKM1"/>
<evidence type="ECO:0000256" key="3">
    <source>
        <dbReference type="SAM" id="MobiDB-lite"/>
    </source>
</evidence>
<proteinExistence type="inferred from homology"/>
<evidence type="ECO:0000313" key="6">
    <source>
        <dbReference type="EMBL" id="PWN36065.1"/>
    </source>
</evidence>
<feature type="compositionally biased region" description="Acidic residues" evidence="3">
    <location>
        <begin position="428"/>
        <end position="440"/>
    </location>
</feature>
<dbReference type="InterPro" id="IPR039223">
    <property type="entry name" value="AATF/Bfr2"/>
</dbReference>
<dbReference type="Proteomes" id="UP000245771">
    <property type="component" value="Unassembled WGS sequence"/>
</dbReference>
<feature type="region of interest" description="Disordered" evidence="3">
    <location>
        <begin position="421"/>
        <end position="449"/>
    </location>
</feature>
<reference evidence="6 7" key="1">
    <citation type="journal article" date="2018" name="Mol. Biol. Evol.">
        <title>Broad Genomic Sampling Reveals a Smut Pathogenic Ancestry of the Fungal Clade Ustilaginomycotina.</title>
        <authorList>
            <person name="Kijpornyongpan T."/>
            <person name="Mondo S.J."/>
            <person name="Barry K."/>
            <person name="Sandor L."/>
            <person name="Lee J."/>
            <person name="Lipzen A."/>
            <person name="Pangilinan J."/>
            <person name="LaButti K."/>
            <person name="Hainaut M."/>
            <person name="Henrissat B."/>
            <person name="Grigoriev I.V."/>
            <person name="Spatafora J.W."/>
            <person name="Aime M.C."/>
        </authorList>
    </citation>
    <scope>NUCLEOTIDE SEQUENCE [LARGE SCALE GENOMIC DNA]</scope>
    <source>
        <strain evidence="6 7">MCA 3882</strain>
    </source>
</reference>
<evidence type="ECO:0000256" key="1">
    <source>
        <dbReference type="ARBA" id="ARBA00008966"/>
    </source>
</evidence>